<keyword evidence="2" id="KW-0472">Membrane</keyword>
<keyword evidence="2" id="KW-1133">Transmembrane helix</keyword>
<feature type="compositionally biased region" description="Basic and acidic residues" evidence="1">
    <location>
        <begin position="630"/>
        <end position="639"/>
    </location>
</feature>
<dbReference type="EMBL" id="JAYMFF010000004">
    <property type="protein sequence ID" value="MEC4175484.1"/>
    <property type="molecule type" value="Genomic_DNA"/>
</dbReference>
<evidence type="ECO:0000313" key="3">
    <source>
        <dbReference type="EMBL" id="MEC4175484.1"/>
    </source>
</evidence>
<proteinExistence type="predicted"/>
<evidence type="ECO:0000256" key="1">
    <source>
        <dbReference type="SAM" id="MobiDB-lite"/>
    </source>
</evidence>
<gene>
    <name evidence="3" type="ORF">VIN30_03375</name>
</gene>
<sequence length="1467" mass="151107">MPKFDTTITVSDLDKNWSTSDPGYMGSRDMAQPGDKLRATMISTNVSDQQYLGLQGGTVVLTLPAFASIDRNSVVARFRGADGKVTNLTSISVSGNTLTCSTASAVQVRKGGYFEVVCEGTAAGGNSFQTYTNSSTLSGTFVDSSGTTRTGYYIDGIGVASTNSTADGTKYDLLVSSSGPGSIGITNTAAALPASGPYTAAASLYGTATGYAAWRPNAGAHVAFVMIDGQVRCDLEGADRVSVPMAGASHQVHVAFAEGDAPEKGDAPYTVTTEGDAGLIDLTPTTGDLAAGASHEVTWDVAPGYALAEIKVDGVPVPIRGTDKVIFDKLAGNHSVTVRTTASPADRLAVRTAIIGPGTITPASTVTPGQNYPVSWSGTVSEAILNYVKVNGVTVFDKNKDTPTQAQTRPTSTAGLPKDVAALFSNIQEDVSIEVCYIDPNRTTTTPSPYTVRTQLMGGAGSATPTLTVTPGGTAKLSWKPAEGWEVGGVTVIRGDSRTEYAPDDAELTVGGLGIDLSNVQSDCLVQVTLKRGQIDIVTEAPAGGQITPSLLDVEPGSDQTVAWSAPPGKHIVSVIVDGVVRDDLIDAGKITFENVDAGHTVTVVVADDGDPTDPDGPDGPLPPDPDGPDDPRTPEDGDLFRVTVTCSGAGSAGPSALVEAGGSHTVTWTGENGVAPVAVYVDGCLRPSLAAAGSIAFTGLAAHHRVHVVFPANPDDPDNPPDPDNPDADRFTVITHLTGGAGTIAGSASYAPGANAHVPWTVGDGWRVKAVTVDGQWRPELTGAAQVDFPAIDANHEVVVELEEDLWRVDVTYSGCGTAGQSATVRAGASHQVTWSPQAGLSVLRVLVDGTERADLLAAGAVDFANIRDNHTVHVEFQQDPPDDAQWKRVDINLIGGPGEVSGSGRVPVGDDHEVQWKPAAGWQVASVIVDGQERPDLLGAGTLAFTNVQEDHSVVVRLAPAPLGNGLSVTTRLTGGGAGATITPSEDNLAPGANRTVSWTSPAGWRVQSVTVDGIARDDLLLAGSVSFPTMTASHTVEVALTQEPRQDKGLYRIDVTCDGAGVADGTALVTAGANHLVTWHGINGARPVRITVDGVERPDLLDAGALPFASVFADHTVHVEFDAPEDATLCEVRTSITGGAGSITGSCRVPAGTDAVVEWAVAPGYRVKAVTVDGVAQDTSLARWGFSAVAGDHEVAVELEMDLWRVDVTWEGQGSAGPSALVVPGADHRMEWAPDAGRTVLSVTVDGEDRPDLMDAGFLDLAGIDRDHQVHIVFDRDPSVDAWHHVNVRLEGGPGTSSGSGEVPEGADRAVAWEPAAGYRVKAVTVDGEERPDLLGADGTSFADIHGDHEVLVELEPDFATPPEPSEPTPPDTGDPDDPNDGSGNNGNGGSGDGNGSHGPDSPGTGASEAGDPHGGAGNRGSGFATALMHLAQTGDPVALLALGAAALGFGSGAFLLAGRRRRR</sequence>
<feature type="compositionally biased region" description="Pro residues" evidence="1">
    <location>
        <begin position="1363"/>
        <end position="1376"/>
    </location>
</feature>
<reference evidence="3 4" key="1">
    <citation type="submission" date="2024-01" db="EMBL/GenBank/DDBJ databases">
        <title>novel species in genus Adlercreutzia.</title>
        <authorList>
            <person name="Liu X."/>
        </authorList>
    </citation>
    <scope>NUCLEOTIDE SEQUENCE [LARGE SCALE GENOMIC DNA]</scope>
    <source>
        <strain evidence="3 4">R7</strain>
    </source>
</reference>
<evidence type="ECO:0000313" key="4">
    <source>
        <dbReference type="Proteomes" id="UP001349994"/>
    </source>
</evidence>
<feature type="region of interest" description="Disordered" evidence="1">
    <location>
        <begin position="606"/>
        <end position="639"/>
    </location>
</feature>
<protein>
    <recommendedName>
        <fullName evidence="5">Gram-positive cocci surface proteins LPxTG domain-containing protein</fullName>
    </recommendedName>
</protein>
<name>A0ABU6IGB0_9ACTN</name>
<feature type="compositionally biased region" description="Acidic residues" evidence="1">
    <location>
        <begin position="608"/>
        <end position="617"/>
    </location>
</feature>
<feature type="transmembrane region" description="Helical" evidence="2">
    <location>
        <begin position="1441"/>
        <end position="1461"/>
    </location>
</feature>
<accession>A0ABU6IGB0</accession>
<feature type="compositionally biased region" description="Gly residues" evidence="1">
    <location>
        <begin position="1387"/>
        <end position="1400"/>
    </location>
</feature>
<dbReference type="RefSeq" id="WP_338209285.1">
    <property type="nucleotide sequence ID" value="NZ_JAYMFF010000004.1"/>
</dbReference>
<feature type="region of interest" description="Disordered" evidence="1">
    <location>
        <begin position="1361"/>
        <end position="1424"/>
    </location>
</feature>
<evidence type="ECO:0000256" key="2">
    <source>
        <dbReference type="SAM" id="Phobius"/>
    </source>
</evidence>
<keyword evidence="4" id="KW-1185">Reference proteome</keyword>
<comment type="caution">
    <text evidence="3">The sequence shown here is derived from an EMBL/GenBank/DDBJ whole genome shotgun (WGS) entry which is preliminary data.</text>
</comment>
<dbReference type="Proteomes" id="UP001349994">
    <property type="component" value="Unassembled WGS sequence"/>
</dbReference>
<evidence type="ECO:0008006" key="5">
    <source>
        <dbReference type="Google" id="ProtNLM"/>
    </source>
</evidence>
<keyword evidence="2" id="KW-0812">Transmembrane</keyword>
<organism evidence="3 4">
    <name type="scientific">Adlercreutzia wanghongyangiae</name>
    <dbReference type="NCBI Taxonomy" id="3111451"/>
    <lineage>
        <taxon>Bacteria</taxon>
        <taxon>Bacillati</taxon>
        <taxon>Actinomycetota</taxon>
        <taxon>Coriobacteriia</taxon>
        <taxon>Eggerthellales</taxon>
        <taxon>Eggerthellaceae</taxon>
        <taxon>Adlercreutzia</taxon>
    </lineage>
</organism>